<feature type="transmembrane region" description="Helical" evidence="8">
    <location>
        <begin position="461"/>
        <end position="490"/>
    </location>
</feature>
<comment type="similarity">
    <text evidence="2">Belongs to the nucleobase:cation symporter-2 (NCS2) (TC 2.A.40) family. Azg-like subfamily.</text>
</comment>
<accession>A0A316Z6C3</accession>
<feature type="compositionally biased region" description="Polar residues" evidence="7">
    <location>
        <begin position="614"/>
        <end position="624"/>
    </location>
</feature>
<feature type="compositionally biased region" description="Low complexity" evidence="7">
    <location>
        <begin position="570"/>
        <end position="579"/>
    </location>
</feature>
<evidence type="ECO:0000256" key="6">
    <source>
        <dbReference type="ARBA" id="ARBA00023136"/>
    </source>
</evidence>
<feature type="transmembrane region" description="Helical" evidence="8">
    <location>
        <begin position="406"/>
        <end position="426"/>
    </location>
</feature>
<dbReference type="Pfam" id="PF00860">
    <property type="entry name" value="Xan_ur_permease"/>
    <property type="match status" value="1"/>
</dbReference>
<protein>
    <recommendedName>
        <fullName evidence="11">Purine transporter</fullName>
    </recommendedName>
</protein>
<dbReference type="RefSeq" id="XP_025597616.1">
    <property type="nucleotide sequence ID" value="XM_025742628.1"/>
</dbReference>
<evidence type="ECO:0000256" key="7">
    <source>
        <dbReference type="SAM" id="MobiDB-lite"/>
    </source>
</evidence>
<gene>
    <name evidence="9" type="ORF">FA09DRAFT_330500</name>
</gene>
<dbReference type="EMBL" id="KZ819295">
    <property type="protein sequence ID" value="PWN97337.1"/>
    <property type="molecule type" value="Genomic_DNA"/>
</dbReference>
<name>A0A316Z6C3_9BASI</name>
<evidence type="ECO:0000256" key="2">
    <source>
        <dbReference type="ARBA" id="ARBA00005697"/>
    </source>
</evidence>
<dbReference type="PANTHER" id="PTHR43337:SF1">
    <property type="entry name" value="XANTHINE_URACIL PERMEASE C887.17-RELATED"/>
    <property type="match status" value="1"/>
</dbReference>
<dbReference type="AlphaFoldDB" id="A0A316Z6C3"/>
<dbReference type="PANTHER" id="PTHR43337">
    <property type="entry name" value="XANTHINE/URACIL PERMEASE C887.17-RELATED"/>
    <property type="match status" value="1"/>
</dbReference>
<keyword evidence="3" id="KW-0813">Transport</keyword>
<reference evidence="9 10" key="1">
    <citation type="journal article" date="2018" name="Mol. Biol. Evol.">
        <title>Broad Genomic Sampling Reveals a Smut Pathogenic Ancestry of the Fungal Clade Ustilaginomycotina.</title>
        <authorList>
            <person name="Kijpornyongpan T."/>
            <person name="Mondo S.J."/>
            <person name="Barry K."/>
            <person name="Sandor L."/>
            <person name="Lee J."/>
            <person name="Lipzen A."/>
            <person name="Pangilinan J."/>
            <person name="LaButti K."/>
            <person name="Hainaut M."/>
            <person name="Henrissat B."/>
            <person name="Grigoriev I.V."/>
            <person name="Spatafora J.W."/>
            <person name="Aime M.C."/>
        </authorList>
    </citation>
    <scope>NUCLEOTIDE SEQUENCE [LARGE SCALE GENOMIC DNA]</scope>
    <source>
        <strain evidence="9 10">MCA 4186</strain>
    </source>
</reference>
<keyword evidence="5 8" id="KW-1133">Transmembrane helix</keyword>
<evidence type="ECO:0000256" key="3">
    <source>
        <dbReference type="ARBA" id="ARBA00022448"/>
    </source>
</evidence>
<dbReference type="GeneID" id="37270172"/>
<keyword evidence="10" id="KW-1185">Reference proteome</keyword>
<dbReference type="STRING" id="58919.A0A316Z6C3"/>
<dbReference type="InterPro" id="IPR006043">
    <property type="entry name" value="NCS2"/>
</dbReference>
<evidence type="ECO:0008006" key="11">
    <source>
        <dbReference type="Google" id="ProtNLM"/>
    </source>
</evidence>
<comment type="subcellular location">
    <subcellularLocation>
        <location evidence="1">Endomembrane system</location>
        <topology evidence="1">Multi-pass membrane protein</topology>
    </subcellularLocation>
</comment>
<dbReference type="OrthoDB" id="431212at2759"/>
<evidence type="ECO:0000256" key="8">
    <source>
        <dbReference type="SAM" id="Phobius"/>
    </source>
</evidence>
<feature type="transmembrane region" description="Helical" evidence="8">
    <location>
        <begin position="101"/>
        <end position="120"/>
    </location>
</feature>
<feature type="region of interest" description="Disordered" evidence="7">
    <location>
        <begin position="562"/>
        <end position="648"/>
    </location>
</feature>
<evidence type="ECO:0000313" key="10">
    <source>
        <dbReference type="Proteomes" id="UP000245946"/>
    </source>
</evidence>
<keyword evidence="6 8" id="KW-0472">Membrane</keyword>
<feature type="transmembrane region" description="Helical" evidence="8">
    <location>
        <begin position="185"/>
        <end position="207"/>
    </location>
</feature>
<evidence type="ECO:0000256" key="5">
    <source>
        <dbReference type="ARBA" id="ARBA00022989"/>
    </source>
</evidence>
<evidence type="ECO:0000256" key="4">
    <source>
        <dbReference type="ARBA" id="ARBA00022692"/>
    </source>
</evidence>
<evidence type="ECO:0000256" key="1">
    <source>
        <dbReference type="ARBA" id="ARBA00004127"/>
    </source>
</evidence>
<feature type="transmembrane region" description="Helical" evidence="8">
    <location>
        <begin position="244"/>
        <end position="263"/>
    </location>
</feature>
<dbReference type="GO" id="GO:0012505">
    <property type="term" value="C:endomembrane system"/>
    <property type="evidence" value="ECO:0007669"/>
    <property type="project" value="UniProtKB-SubCell"/>
</dbReference>
<dbReference type="Proteomes" id="UP000245946">
    <property type="component" value="Unassembled WGS sequence"/>
</dbReference>
<feature type="compositionally biased region" description="Basic and acidic residues" evidence="7">
    <location>
        <begin position="625"/>
        <end position="634"/>
    </location>
</feature>
<dbReference type="GO" id="GO:0015854">
    <property type="term" value="P:guanine transport"/>
    <property type="evidence" value="ECO:0007669"/>
    <property type="project" value="TreeGrafter"/>
</dbReference>
<dbReference type="InterPro" id="IPR045018">
    <property type="entry name" value="Azg-like"/>
</dbReference>
<organism evidence="9 10">
    <name type="scientific">Tilletiopsis washingtonensis</name>
    <dbReference type="NCBI Taxonomy" id="58919"/>
    <lineage>
        <taxon>Eukaryota</taxon>
        <taxon>Fungi</taxon>
        <taxon>Dikarya</taxon>
        <taxon>Basidiomycota</taxon>
        <taxon>Ustilaginomycotina</taxon>
        <taxon>Exobasidiomycetes</taxon>
        <taxon>Entylomatales</taxon>
        <taxon>Entylomatales incertae sedis</taxon>
        <taxon>Tilletiopsis</taxon>
    </lineage>
</organism>
<feature type="transmembrane region" description="Helical" evidence="8">
    <location>
        <begin position="151"/>
        <end position="173"/>
    </location>
</feature>
<dbReference type="GO" id="GO:0005345">
    <property type="term" value="F:purine nucleobase transmembrane transporter activity"/>
    <property type="evidence" value="ECO:0007669"/>
    <property type="project" value="TreeGrafter"/>
</dbReference>
<dbReference type="GO" id="GO:0005886">
    <property type="term" value="C:plasma membrane"/>
    <property type="evidence" value="ECO:0007669"/>
    <property type="project" value="TreeGrafter"/>
</dbReference>
<evidence type="ECO:0000313" key="9">
    <source>
        <dbReference type="EMBL" id="PWN97337.1"/>
    </source>
</evidence>
<dbReference type="GO" id="GO:0015853">
    <property type="term" value="P:adenine transport"/>
    <property type="evidence" value="ECO:0007669"/>
    <property type="project" value="TreeGrafter"/>
</dbReference>
<sequence length="648" mass="69400">MPSLLQRWPATRDALNDRVARSAVGHWFRLEGCGHPLERPGSRFTTEIRAGLVTFASVVYIVALNPSIVSSTGGPCVAAPGVNRATDEAYQICVQEVRQEYIIVTAALSTLATGLIGIFANMPLALSTGLGVNSYFASIVGQYGVGGSVTYGQACGAVFVEGLLFFFLSLIGLRQWLARLMPRSLTISVSVAIGLFLALIGLGPAGLGVVGGDYIDLVGLGGCLPEFQDANGYCESHVLRSPKMWVGIFVGGIFTALLSIYRVRGAFLWPILLVAIISWPRSTPVTLFPHTATGDAAFDFFKQVARWTPLDKLGPQNIDWSGFGNGQVWIALITFLYVDALDTTGTMTAMSRAAGLYNEVAGDFEGSTPAFLADSGCISIGALMGSSPCTAFVESAAGIAEGGRTGITACTTAFCFFLTLFFAPIFSSIPSWATGSTLVIVGSLMAANARTINWDYAGDAIPAFVTIVLVPFTYNIAYGIIGGACTFIILHNVPKMLGRIHPSLLPPGHDTIKEPYSLGMTLSSGGNGLSGWRAFVPPWLRKALSGERHFWKQTDEEIRSTLEGRRITDARTQARASQAAREREEMRATMTQGPQEGGAFKDHDLEAGLRNVRSRNAPQQQSQAQHDEIEKLRDEEEPASPDASSKGE</sequence>
<proteinExistence type="inferred from homology"/>
<keyword evidence="4 8" id="KW-0812">Transmembrane</keyword>